<accession>A0A0F8Z8N5</accession>
<name>A0A0F8Z8N5_9ZZZZ</name>
<organism evidence="1">
    <name type="scientific">marine sediment metagenome</name>
    <dbReference type="NCBI Taxonomy" id="412755"/>
    <lineage>
        <taxon>unclassified sequences</taxon>
        <taxon>metagenomes</taxon>
        <taxon>ecological metagenomes</taxon>
    </lineage>
</organism>
<dbReference type="AlphaFoldDB" id="A0A0F8Z8N5"/>
<gene>
    <name evidence="1" type="ORF">LCGC14_2726020</name>
</gene>
<comment type="caution">
    <text evidence="1">The sequence shown here is derived from an EMBL/GenBank/DDBJ whole genome shotgun (WGS) entry which is preliminary data.</text>
</comment>
<dbReference type="EMBL" id="LAZR01049223">
    <property type="protein sequence ID" value="KKK90147.1"/>
    <property type="molecule type" value="Genomic_DNA"/>
</dbReference>
<sequence>MTRFFRPWYKNAIKRKRQLCEPRCIRRRQEVVDGKAVTVRIFPPHATAAWNDTINHMTGRNKKAWKPTFIPD</sequence>
<proteinExistence type="predicted"/>
<protein>
    <submittedName>
        <fullName evidence="1">Uncharacterized protein</fullName>
    </submittedName>
</protein>
<evidence type="ECO:0000313" key="1">
    <source>
        <dbReference type="EMBL" id="KKK90147.1"/>
    </source>
</evidence>
<reference evidence="1" key="1">
    <citation type="journal article" date="2015" name="Nature">
        <title>Complex archaea that bridge the gap between prokaryotes and eukaryotes.</title>
        <authorList>
            <person name="Spang A."/>
            <person name="Saw J.H."/>
            <person name="Jorgensen S.L."/>
            <person name="Zaremba-Niedzwiedzka K."/>
            <person name="Martijn J."/>
            <person name="Lind A.E."/>
            <person name="van Eijk R."/>
            <person name="Schleper C."/>
            <person name="Guy L."/>
            <person name="Ettema T.J."/>
        </authorList>
    </citation>
    <scope>NUCLEOTIDE SEQUENCE</scope>
</reference>